<feature type="transmembrane region" description="Helical" evidence="5">
    <location>
        <begin position="206"/>
        <end position="227"/>
    </location>
</feature>
<dbReference type="PANTHER" id="PTHR31310:SF7">
    <property type="entry name" value="PA-PHOSPHATASE RELATED-FAMILY PROTEIN DDB_G0268928"/>
    <property type="match status" value="1"/>
</dbReference>
<dbReference type="Proteomes" id="UP000523447">
    <property type="component" value="Unassembled WGS sequence"/>
</dbReference>
<evidence type="ECO:0000259" key="6">
    <source>
        <dbReference type="Pfam" id="PF14378"/>
    </source>
</evidence>
<dbReference type="InterPro" id="IPR052185">
    <property type="entry name" value="IPC_Synthase-Related"/>
</dbReference>
<evidence type="ECO:0000313" key="9">
    <source>
        <dbReference type="Proteomes" id="UP000523447"/>
    </source>
</evidence>
<protein>
    <submittedName>
        <fullName evidence="8">Inositol phosphorylceramide synthase</fullName>
    </submittedName>
</protein>
<dbReference type="CDD" id="cd03386">
    <property type="entry name" value="PAP2_Aur1_like"/>
    <property type="match status" value="1"/>
</dbReference>
<feature type="domain" description="Inositolphosphotransferase Aur1/Ipt1" evidence="6">
    <location>
        <begin position="206"/>
        <end position="367"/>
    </location>
</feature>
<reference evidence="8 9" key="1">
    <citation type="submission" date="2020-04" db="EMBL/GenBank/DDBJ databases">
        <title>MicrobeNet Type strains.</title>
        <authorList>
            <person name="Nicholson A.C."/>
        </authorList>
    </citation>
    <scope>NUCLEOTIDE SEQUENCE [LARGE SCALE GENOMIC DNA]</scope>
    <source>
        <strain evidence="8 9">DSM 44445</strain>
    </source>
</reference>
<feature type="transmembrane region" description="Helical" evidence="5">
    <location>
        <begin position="146"/>
        <end position="165"/>
    </location>
</feature>
<proteinExistence type="predicted"/>
<dbReference type="InterPro" id="IPR026841">
    <property type="entry name" value="Aur1/Ipt1"/>
</dbReference>
<gene>
    <name evidence="8" type="ORF">HGA07_15770</name>
</gene>
<dbReference type="AlphaFoldDB" id="A0A7X6LZK3"/>
<feature type="transmembrane region" description="Helical" evidence="5">
    <location>
        <begin position="412"/>
        <end position="431"/>
    </location>
</feature>
<evidence type="ECO:0000256" key="1">
    <source>
        <dbReference type="ARBA" id="ARBA00004141"/>
    </source>
</evidence>
<feature type="transmembrane region" description="Helical" evidence="5">
    <location>
        <begin position="332"/>
        <end position="349"/>
    </location>
</feature>
<feature type="transmembrane region" description="Helical" evidence="5">
    <location>
        <begin position="385"/>
        <end position="406"/>
    </location>
</feature>
<keyword evidence="2 5" id="KW-0812">Transmembrane</keyword>
<evidence type="ECO:0000256" key="2">
    <source>
        <dbReference type="ARBA" id="ARBA00022692"/>
    </source>
</evidence>
<evidence type="ECO:0000259" key="7">
    <source>
        <dbReference type="Pfam" id="PF19356"/>
    </source>
</evidence>
<dbReference type="GO" id="GO:0016020">
    <property type="term" value="C:membrane"/>
    <property type="evidence" value="ECO:0007669"/>
    <property type="project" value="UniProtKB-SubCell"/>
</dbReference>
<dbReference type="Pfam" id="PF14378">
    <property type="entry name" value="PAP2_3"/>
    <property type="match status" value="1"/>
</dbReference>
<dbReference type="InterPro" id="IPR045977">
    <property type="entry name" value="DUF5933"/>
</dbReference>
<evidence type="ECO:0000256" key="3">
    <source>
        <dbReference type="ARBA" id="ARBA00022989"/>
    </source>
</evidence>
<feature type="transmembrane region" description="Helical" evidence="5">
    <location>
        <begin position="115"/>
        <end position="134"/>
    </location>
</feature>
<feature type="transmembrane region" description="Helical" evidence="5">
    <location>
        <begin position="26"/>
        <end position="47"/>
    </location>
</feature>
<accession>A0A7X6LZK3</accession>
<keyword evidence="4 5" id="KW-0472">Membrane</keyword>
<feature type="transmembrane region" description="Helical" evidence="5">
    <location>
        <begin position="92"/>
        <end position="109"/>
    </location>
</feature>
<evidence type="ECO:0000256" key="4">
    <source>
        <dbReference type="ARBA" id="ARBA00023136"/>
    </source>
</evidence>
<sequence length="450" mass="48738">MLLDDPRSDFGGEARRKRFRTGSPQLWAWALIGGVTLLLIGLQIAAWRNGFEGPLRSLWSDFAGTPHSVSVPWAGLALALVGLSWRRRLFTVGAAVVVDAVCAGIRLSLGGALTSGNGAVIALVGLVLVAWLGWEGTDKRNALHAAALGALLIIATKVGDVWLHFTVLAGPNVWDRYVVLADHAFGEPAWVMGRLVEALGPGGYAVLHWVYIELPVAAMVVAVWQLRRVVSTGAWPGHYLVRTFLVLGLVGPVVYLIFPVVGPMFAYGPDGHGLQVGDYWPHTVPPVDRLPEPLPFDRYTPRNCMPSMHTAWATAIFLHTRRDNHGAPAPRWIRWAGAFWLVATLSATLGFGYHYGADLLAGAVLAMTVESALRAPERGWDRARIALVGAGFALLTGLLLAYRYLAVWAADHPVPAGIIVLGTFAGFVRAFHRMWFARPTASVDRARVAV</sequence>
<organism evidence="8 9">
    <name type="scientific">Nocardia veterana</name>
    <dbReference type="NCBI Taxonomy" id="132249"/>
    <lineage>
        <taxon>Bacteria</taxon>
        <taxon>Bacillati</taxon>
        <taxon>Actinomycetota</taxon>
        <taxon>Actinomycetes</taxon>
        <taxon>Mycobacteriales</taxon>
        <taxon>Nocardiaceae</taxon>
        <taxon>Nocardia</taxon>
    </lineage>
</organism>
<dbReference type="Pfam" id="PF19356">
    <property type="entry name" value="DUF5933"/>
    <property type="match status" value="1"/>
</dbReference>
<feature type="transmembrane region" description="Helical" evidence="5">
    <location>
        <begin position="239"/>
        <end position="258"/>
    </location>
</feature>
<evidence type="ECO:0000256" key="5">
    <source>
        <dbReference type="SAM" id="Phobius"/>
    </source>
</evidence>
<keyword evidence="3 5" id="KW-1133">Transmembrane helix</keyword>
<name>A0A7X6LZK3_9NOCA</name>
<comment type="subcellular location">
    <subcellularLocation>
        <location evidence="1">Membrane</location>
        <topology evidence="1">Multi-pass membrane protein</topology>
    </subcellularLocation>
</comment>
<comment type="caution">
    <text evidence="8">The sequence shown here is derived from an EMBL/GenBank/DDBJ whole genome shotgun (WGS) entry which is preliminary data.</text>
</comment>
<dbReference type="PANTHER" id="PTHR31310">
    <property type="match status" value="1"/>
</dbReference>
<feature type="transmembrane region" description="Helical" evidence="5">
    <location>
        <begin position="67"/>
        <end position="85"/>
    </location>
</feature>
<evidence type="ECO:0000313" key="8">
    <source>
        <dbReference type="EMBL" id="NKY87091.1"/>
    </source>
</evidence>
<feature type="domain" description="DUF5933" evidence="7">
    <location>
        <begin position="29"/>
        <end position="163"/>
    </location>
</feature>
<dbReference type="EMBL" id="JAAXPE010000014">
    <property type="protein sequence ID" value="NKY87091.1"/>
    <property type="molecule type" value="Genomic_DNA"/>
</dbReference>
<keyword evidence="9" id="KW-1185">Reference proteome</keyword>